<reference evidence="2" key="1">
    <citation type="submission" date="2016-10" db="EMBL/GenBank/DDBJ databases">
        <authorList>
            <person name="Varghese N."/>
            <person name="Submissions S."/>
        </authorList>
    </citation>
    <scope>NUCLEOTIDE SEQUENCE [LARGE SCALE GENOMIC DNA]</scope>
    <source>
        <strain evidence="2">XJ109</strain>
    </source>
</reference>
<organism evidence="1 2">
    <name type="scientific">Algoriella xinjiangensis</name>
    <dbReference type="NCBI Taxonomy" id="684065"/>
    <lineage>
        <taxon>Bacteria</taxon>
        <taxon>Pseudomonadati</taxon>
        <taxon>Bacteroidota</taxon>
        <taxon>Flavobacteriia</taxon>
        <taxon>Flavobacteriales</taxon>
        <taxon>Weeksellaceae</taxon>
        <taxon>Algoriella</taxon>
    </lineage>
</organism>
<dbReference type="Proteomes" id="UP000199149">
    <property type="component" value="Unassembled WGS sequence"/>
</dbReference>
<dbReference type="OrthoDB" id="8617543at2"/>
<proteinExistence type="predicted"/>
<name>A0A1I4TN48_9FLAO</name>
<dbReference type="RefSeq" id="WP_092906371.1">
    <property type="nucleotide sequence ID" value="NZ_FOUZ01000002.1"/>
</dbReference>
<sequence length="106" mass="12941">MDKWIAFPKKDLLLELYLAEQDLDDELLEFWNEIKISPETWTCEDVIHQNFWVVAKHQNWIIWYNDIEEGYNFSKYTEDLIILEYRANKDELIIVLKKLKTMIQSN</sequence>
<protein>
    <submittedName>
        <fullName evidence="1">Uncharacterized protein</fullName>
    </submittedName>
</protein>
<accession>A0A1I4TN48</accession>
<keyword evidence="2" id="KW-1185">Reference proteome</keyword>
<dbReference type="AlphaFoldDB" id="A0A1I4TN48"/>
<gene>
    <name evidence="1" type="ORF">SAMN05421738_102275</name>
</gene>
<evidence type="ECO:0000313" key="1">
    <source>
        <dbReference type="EMBL" id="SFM78061.1"/>
    </source>
</evidence>
<evidence type="ECO:0000313" key="2">
    <source>
        <dbReference type="Proteomes" id="UP000199149"/>
    </source>
</evidence>
<dbReference type="STRING" id="684065.SAMN05421738_102275"/>
<dbReference type="EMBL" id="FOUZ01000002">
    <property type="protein sequence ID" value="SFM78061.1"/>
    <property type="molecule type" value="Genomic_DNA"/>
</dbReference>